<dbReference type="SUPFAM" id="SSF49265">
    <property type="entry name" value="Fibronectin type III"/>
    <property type="match status" value="1"/>
</dbReference>
<accession>A0ABY4KIH3</accession>
<evidence type="ECO:0000256" key="5">
    <source>
        <dbReference type="ARBA" id="ARBA00022825"/>
    </source>
</evidence>
<evidence type="ECO:0000313" key="11">
    <source>
        <dbReference type="Proteomes" id="UP000830583"/>
    </source>
</evidence>
<dbReference type="InterPro" id="IPR036116">
    <property type="entry name" value="FN3_sf"/>
</dbReference>
<dbReference type="InterPro" id="IPR002884">
    <property type="entry name" value="P_dom"/>
</dbReference>
<organism evidence="10 11">
    <name type="scientific">Flavobacterium azooxidireducens</name>
    <dbReference type="NCBI Taxonomy" id="1871076"/>
    <lineage>
        <taxon>Bacteria</taxon>
        <taxon>Pseudomonadati</taxon>
        <taxon>Bacteroidota</taxon>
        <taxon>Flavobacteriia</taxon>
        <taxon>Flavobacteriales</taxon>
        <taxon>Flavobacteriaceae</taxon>
        <taxon>Flavobacterium</taxon>
    </lineage>
</organism>
<dbReference type="Gene3D" id="2.60.120.380">
    <property type="match status" value="1"/>
</dbReference>
<dbReference type="PROSITE" id="PS51829">
    <property type="entry name" value="P_HOMO_B"/>
    <property type="match status" value="1"/>
</dbReference>
<reference evidence="10" key="1">
    <citation type="submission" date="2022-04" db="EMBL/GenBank/DDBJ databases">
        <title>Consumption of N2O by Flavobacterium azooxidireducens sp. nov. isolated from Decomposing Leaf Litter of Phragmites australis (Cav.).</title>
        <authorList>
            <person name="Behrendt U."/>
            <person name="Spanner T."/>
            <person name="Augustin J."/>
            <person name="Horn M.A."/>
            <person name="Kolb S."/>
            <person name="Ulrich A."/>
        </authorList>
    </citation>
    <scope>NUCLEOTIDE SEQUENCE</scope>
    <source>
        <strain evidence="10">IGB 4-14</strain>
    </source>
</reference>
<keyword evidence="4 6" id="KW-0378">Hydrolase</keyword>
<keyword evidence="3 7" id="KW-0732">Signal</keyword>
<keyword evidence="11" id="KW-1185">Reference proteome</keyword>
<dbReference type="PROSITE" id="PS50106">
    <property type="entry name" value="PDZ"/>
    <property type="match status" value="1"/>
</dbReference>
<evidence type="ECO:0000256" key="3">
    <source>
        <dbReference type="ARBA" id="ARBA00022729"/>
    </source>
</evidence>
<dbReference type="CDD" id="cd04842">
    <property type="entry name" value="Peptidases_S8_Kp43_protease"/>
    <property type="match status" value="1"/>
</dbReference>
<dbReference type="InterPro" id="IPR001478">
    <property type="entry name" value="PDZ"/>
</dbReference>
<dbReference type="SUPFAM" id="SSF52743">
    <property type="entry name" value="Subtilisin-like"/>
    <property type="match status" value="1"/>
</dbReference>
<dbReference type="InterPro" id="IPR008979">
    <property type="entry name" value="Galactose-bd-like_sf"/>
</dbReference>
<dbReference type="PANTHER" id="PTHR43806">
    <property type="entry name" value="PEPTIDASE S8"/>
    <property type="match status" value="1"/>
</dbReference>
<evidence type="ECO:0000256" key="2">
    <source>
        <dbReference type="ARBA" id="ARBA00022670"/>
    </source>
</evidence>
<feature type="active site" description="Charge relay system" evidence="6">
    <location>
        <position position="348"/>
    </location>
</feature>
<dbReference type="Pfam" id="PF18962">
    <property type="entry name" value="Por_Secre_tail"/>
    <property type="match status" value="1"/>
</dbReference>
<dbReference type="PROSITE" id="PS51892">
    <property type="entry name" value="SUBTILASE"/>
    <property type="match status" value="1"/>
</dbReference>
<feature type="signal peptide" evidence="7">
    <location>
        <begin position="1"/>
        <end position="26"/>
    </location>
</feature>
<evidence type="ECO:0000256" key="4">
    <source>
        <dbReference type="ARBA" id="ARBA00022801"/>
    </source>
</evidence>
<feature type="domain" description="PDZ" evidence="8">
    <location>
        <begin position="115"/>
        <end position="163"/>
    </location>
</feature>
<dbReference type="InterPro" id="IPR034058">
    <property type="entry name" value="TagA/B/C/D_pept_dom"/>
</dbReference>
<feature type="active site" description="Charge relay system" evidence="6">
    <location>
        <position position="164"/>
    </location>
</feature>
<keyword evidence="5 6" id="KW-0720">Serine protease</keyword>
<evidence type="ECO:0000256" key="7">
    <source>
        <dbReference type="SAM" id="SignalP"/>
    </source>
</evidence>
<keyword evidence="2 6" id="KW-0645">Protease</keyword>
<dbReference type="EMBL" id="CP096205">
    <property type="protein sequence ID" value="UPQ80646.1"/>
    <property type="molecule type" value="Genomic_DNA"/>
</dbReference>
<dbReference type="InterPro" id="IPR013783">
    <property type="entry name" value="Ig-like_fold"/>
</dbReference>
<dbReference type="Gene3D" id="3.40.50.200">
    <property type="entry name" value="Peptidase S8/S53 domain"/>
    <property type="match status" value="1"/>
</dbReference>
<dbReference type="RefSeq" id="WP_248436536.1">
    <property type="nucleotide sequence ID" value="NZ_CP096205.1"/>
</dbReference>
<dbReference type="NCBIfam" id="TIGR04183">
    <property type="entry name" value="Por_Secre_tail"/>
    <property type="match status" value="1"/>
</dbReference>
<dbReference type="Gene3D" id="2.60.120.260">
    <property type="entry name" value="Galactose-binding domain-like"/>
    <property type="match status" value="1"/>
</dbReference>
<dbReference type="PANTHER" id="PTHR43806:SF11">
    <property type="entry name" value="CEREVISIN-RELATED"/>
    <property type="match status" value="1"/>
</dbReference>
<dbReference type="SUPFAM" id="SSF49785">
    <property type="entry name" value="Galactose-binding domain-like"/>
    <property type="match status" value="2"/>
</dbReference>
<dbReference type="InterPro" id="IPR026444">
    <property type="entry name" value="Secre_tail"/>
</dbReference>
<dbReference type="Pfam" id="PF00082">
    <property type="entry name" value="Peptidase_S8"/>
    <property type="match status" value="1"/>
</dbReference>
<dbReference type="InterPro" id="IPR050131">
    <property type="entry name" value="Peptidase_S8_subtilisin-like"/>
</dbReference>
<feature type="domain" description="P/Homo B" evidence="9">
    <location>
        <begin position="733"/>
        <end position="891"/>
    </location>
</feature>
<protein>
    <submittedName>
        <fullName evidence="10">S8 family serine peptidase</fullName>
    </submittedName>
</protein>
<dbReference type="InterPro" id="IPR036852">
    <property type="entry name" value="Peptidase_S8/S53_dom_sf"/>
</dbReference>
<evidence type="ECO:0000313" key="10">
    <source>
        <dbReference type="EMBL" id="UPQ80646.1"/>
    </source>
</evidence>
<feature type="active site" description="Charge relay system" evidence="6">
    <location>
        <position position="134"/>
    </location>
</feature>
<proteinExistence type="inferred from homology"/>
<evidence type="ECO:0000259" key="9">
    <source>
        <dbReference type="PROSITE" id="PS51829"/>
    </source>
</evidence>
<name>A0ABY4KIH3_9FLAO</name>
<sequence>MKNRYISKIGFCLRFFLLLFSFSVIGQTEEQKKALLEQYDLPKIKQLQLELSEKAKVEKEKALFSAKANQLEVFKKNADGSVDELMGLFPDGKPKYFSINNINAAISTRANQLHSGGGLGLNLNGQGMIGGVWDGGPTRTSHQEFGGRMAVGDGAIELNGNSFHATHVTGTVGASGVDFDAKGMAFQATIKTFDWTQDEAEVLGEIQNGLLLSNHSYGTRLFNVPSWYAGAYSQDALQWDMIHYVSPYYLMVVAAGNDGNIVNENPTTIDYDKLTGHKNGKNNLVVANGQDAEIDSNGNLISVNINSASSEGPTDDLRIKPDITGNGTGVYSTNSSGDEDYTTLSGTSMASPNVMGTLILLQQHHNNLYQKFMKSATLKGLACHTADDAGNPGPDAIFGWGLLNAKTAANTISNNGLNTWISEESLTQNQVYTKTIKSIAGQPLVATICWTDIPGIANTGTLNDPTPAIVHDLDIRITQGSSTFYPWRLQANAAQFALRNGDNFVDTVETIMIDNANGSDYTLTISHKGTLQTNKQDYSLIISGIDSDFGFVPLGYDQTVCSSENATFSFTFTSNESGNVSFSVIDIPEGAVTNLSETTLSNSGNFELIVSNLSAVEPGNYSIGIVASNTNESETRYVNLKVLSSEFELIDTISPSNGQIDVATSATLTWEEDVNAENYVVEVSTEVTFNTLFWSETTENTFVNVTDLNSQTVYYWRVKPSNRCGDATTFFVSNFQTGIFNCGLEFTATDFSDAFIDNVANSVATIPIIVSGGITIADINVSVDISHSWVQDMSIYLIGPPEIGSPSITLFEEPCGGEDDILATIDDSGSTLNCGSNPAISGIIKPNQPLSDLNGLLADGIWTLYVIDKYNNDGGVINAVSLSFCNSTSIENNLSFSNNGIITEINTTKIILTNEINASTPLETSMNQAYTLIELPSLGVLKKETVNLVVGDSFTQEDVNLNKISYTNSLTEEATDSFMVNIENASSGWLPNVVIPITIQDNLSLIENASVQALIYPNPSNGKVTVSWSENIETTIDLFDLQGRIILSKKINSSNIELDINQFSEGIYLISVRNEKVKTMKKIMLKK</sequence>
<dbReference type="InterPro" id="IPR000209">
    <property type="entry name" value="Peptidase_S8/S53_dom"/>
</dbReference>
<dbReference type="Gene3D" id="2.60.40.10">
    <property type="entry name" value="Immunoglobulins"/>
    <property type="match status" value="1"/>
</dbReference>
<evidence type="ECO:0000256" key="1">
    <source>
        <dbReference type="ARBA" id="ARBA00011073"/>
    </source>
</evidence>
<dbReference type="Proteomes" id="UP000830583">
    <property type="component" value="Chromosome"/>
</dbReference>
<evidence type="ECO:0000259" key="8">
    <source>
        <dbReference type="PROSITE" id="PS50106"/>
    </source>
</evidence>
<evidence type="ECO:0000256" key="6">
    <source>
        <dbReference type="PROSITE-ProRule" id="PRU01240"/>
    </source>
</evidence>
<comment type="similarity">
    <text evidence="1 6">Belongs to the peptidase S8 family.</text>
</comment>
<feature type="chain" id="PRO_5045661087" evidence="7">
    <location>
        <begin position="27"/>
        <end position="1087"/>
    </location>
</feature>
<gene>
    <name evidence="10" type="ORF">M0M57_07350</name>
</gene>